<evidence type="ECO:0000313" key="6">
    <source>
        <dbReference type="Proteomes" id="UP000193648"/>
    </source>
</evidence>
<comment type="caution">
    <text evidence="5">The sequence shown here is derived from an EMBL/GenBank/DDBJ whole genome shotgun (WGS) entry which is preliminary data.</text>
</comment>
<feature type="domain" description="NTF2" evidence="4">
    <location>
        <begin position="7"/>
        <end position="119"/>
    </location>
</feature>
<dbReference type="OrthoDB" id="6507044at2759"/>
<dbReference type="InterPro" id="IPR045875">
    <property type="entry name" value="NTF2"/>
</dbReference>
<dbReference type="SUPFAM" id="SSF54427">
    <property type="entry name" value="NTF2-like"/>
    <property type="match status" value="1"/>
</dbReference>
<dbReference type="InterPro" id="IPR032710">
    <property type="entry name" value="NTF2-like_dom_sf"/>
</dbReference>
<dbReference type="GO" id="GO:0006606">
    <property type="term" value="P:protein import into nucleus"/>
    <property type="evidence" value="ECO:0007669"/>
    <property type="project" value="UniProtKB-ARBA"/>
</dbReference>
<dbReference type="GeneID" id="33570476"/>
<dbReference type="AlphaFoldDB" id="A0A1Y2GUL3"/>
<reference evidence="5 6" key="1">
    <citation type="submission" date="2016-07" db="EMBL/GenBank/DDBJ databases">
        <title>Pervasive Adenine N6-methylation of Active Genes in Fungi.</title>
        <authorList>
            <consortium name="DOE Joint Genome Institute"/>
            <person name="Mondo S.J."/>
            <person name="Dannebaum R.O."/>
            <person name="Kuo R.C."/>
            <person name="Labutti K."/>
            <person name="Haridas S."/>
            <person name="Kuo A."/>
            <person name="Salamov A."/>
            <person name="Ahrendt S.R."/>
            <person name="Lipzen A."/>
            <person name="Sullivan W."/>
            <person name="Andreopoulos W.B."/>
            <person name="Clum A."/>
            <person name="Lindquist E."/>
            <person name="Daum C."/>
            <person name="Ramamoorthy G.K."/>
            <person name="Gryganskyi A."/>
            <person name="Culley D."/>
            <person name="Magnuson J.K."/>
            <person name="James T.Y."/>
            <person name="O'Malley M.A."/>
            <person name="Stajich J.E."/>
            <person name="Spatafora J.W."/>
            <person name="Visel A."/>
            <person name="Grigoriev I.V."/>
        </authorList>
    </citation>
    <scope>NUCLEOTIDE SEQUENCE [LARGE SCALE GENOMIC DNA]</scope>
    <source>
        <strain evidence="5 6">NRRL 3116</strain>
    </source>
</reference>
<name>A0A1Y2GUL3_9FUNG</name>
<sequence>MADIQAISKQFTDYYYGTFDSSRAGLAPLYRDNSMLTFEGVHTLGAQAIVDKLISLPFQSVVHKVSTHDSQPSDNNSIVISVTGQLLIDNEQNPQFFTQTFYLKHDGSNFYVANDIFRLVYA</sequence>
<keyword evidence="1 3" id="KW-0963">Cytoplasm</keyword>
<keyword evidence="6" id="KW-1185">Reference proteome</keyword>
<dbReference type="Proteomes" id="UP000193648">
    <property type="component" value="Unassembled WGS sequence"/>
</dbReference>
<dbReference type="CDD" id="cd00780">
    <property type="entry name" value="NTF2"/>
    <property type="match status" value="1"/>
</dbReference>
<dbReference type="EMBL" id="MCFF01000010">
    <property type="protein sequence ID" value="ORZ22725.1"/>
    <property type="molecule type" value="Genomic_DNA"/>
</dbReference>
<protein>
    <recommendedName>
        <fullName evidence="2 3">Nuclear transport factor 2</fullName>
        <shortName evidence="3">NTF-2</shortName>
    </recommendedName>
</protein>
<gene>
    <name evidence="5" type="ORF">BCR41DRAFT_394301</name>
</gene>
<dbReference type="FunCoup" id="A0A1Y2GUL3">
    <property type="interactions" value="815"/>
</dbReference>
<evidence type="ECO:0000256" key="1">
    <source>
        <dbReference type="ARBA" id="ARBA00022490"/>
    </source>
</evidence>
<dbReference type="Gene3D" id="3.10.450.50">
    <property type="match status" value="1"/>
</dbReference>
<comment type="function">
    <text evidence="3">Has a role in nuclear-cytoplasmic transport of proteins and mRNAs.</text>
</comment>
<keyword evidence="3" id="KW-0653">Protein transport</keyword>
<accession>A0A1Y2GUL3</accession>
<proteinExistence type="predicted"/>
<dbReference type="InterPro" id="IPR002075">
    <property type="entry name" value="NTF2_dom"/>
</dbReference>
<evidence type="ECO:0000259" key="4">
    <source>
        <dbReference type="PROSITE" id="PS50177"/>
    </source>
</evidence>
<dbReference type="PANTHER" id="PTHR12612">
    <property type="entry name" value="NUCLEAR TRANSPORT FACTOR 2"/>
    <property type="match status" value="1"/>
</dbReference>
<dbReference type="GO" id="GO:0005737">
    <property type="term" value="C:cytoplasm"/>
    <property type="evidence" value="ECO:0007669"/>
    <property type="project" value="UniProtKB-SubCell"/>
</dbReference>
<dbReference type="PROSITE" id="PS50177">
    <property type="entry name" value="NTF2_DOMAIN"/>
    <property type="match status" value="1"/>
</dbReference>
<evidence type="ECO:0000256" key="2">
    <source>
        <dbReference type="ARBA" id="ARBA00026247"/>
    </source>
</evidence>
<comment type="subcellular location">
    <subcellularLocation>
        <location evidence="3">Cytoplasm</location>
    </subcellularLocation>
    <subcellularLocation>
        <location evidence="3">Nucleus</location>
    </subcellularLocation>
</comment>
<dbReference type="InParanoid" id="A0A1Y2GUL3"/>
<organism evidence="5 6">
    <name type="scientific">Lobosporangium transversale</name>
    <dbReference type="NCBI Taxonomy" id="64571"/>
    <lineage>
        <taxon>Eukaryota</taxon>
        <taxon>Fungi</taxon>
        <taxon>Fungi incertae sedis</taxon>
        <taxon>Mucoromycota</taxon>
        <taxon>Mortierellomycotina</taxon>
        <taxon>Mortierellomycetes</taxon>
        <taxon>Mortierellales</taxon>
        <taxon>Mortierellaceae</taxon>
        <taxon>Lobosporangium</taxon>
    </lineage>
</organism>
<evidence type="ECO:0000313" key="5">
    <source>
        <dbReference type="EMBL" id="ORZ22725.1"/>
    </source>
</evidence>
<dbReference type="GO" id="GO:0051028">
    <property type="term" value="P:mRNA transport"/>
    <property type="evidence" value="ECO:0007669"/>
    <property type="project" value="UniProtKB-UniRule"/>
</dbReference>
<dbReference type="InterPro" id="IPR018222">
    <property type="entry name" value="Nuclear_transport_factor_2_euk"/>
</dbReference>
<keyword evidence="3" id="KW-0539">Nucleus</keyword>
<dbReference type="FunFam" id="3.10.450.50:FF:000005">
    <property type="entry name" value="Nuclear transport factor 2"/>
    <property type="match status" value="1"/>
</dbReference>
<dbReference type="RefSeq" id="XP_021883279.1">
    <property type="nucleotide sequence ID" value="XM_022028633.1"/>
</dbReference>
<dbReference type="STRING" id="64571.A0A1Y2GUL3"/>
<dbReference type="Pfam" id="PF02136">
    <property type="entry name" value="NTF2"/>
    <property type="match status" value="1"/>
</dbReference>
<dbReference type="GO" id="GO:0005635">
    <property type="term" value="C:nuclear envelope"/>
    <property type="evidence" value="ECO:0007669"/>
    <property type="project" value="UniProtKB-ARBA"/>
</dbReference>
<keyword evidence="3" id="KW-0813">Transport</keyword>
<evidence type="ECO:0000256" key="3">
    <source>
        <dbReference type="RuleBase" id="RU369002"/>
    </source>
</evidence>